<dbReference type="EMBL" id="BMCJ01000001">
    <property type="protein sequence ID" value="GGC77505.1"/>
    <property type="molecule type" value="Genomic_DNA"/>
</dbReference>
<keyword evidence="2" id="KW-0732">Signal</keyword>
<protein>
    <submittedName>
        <fullName evidence="3">Lipoprotein YdeJ</fullName>
    </submittedName>
</protein>
<keyword evidence="3" id="KW-0449">Lipoprotein</keyword>
<proteinExistence type="predicted"/>
<name>A0ABQ1NHU8_9BACI</name>
<accession>A0ABQ1NHU8</accession>
<evidence type="ECO:0000313" key="3">
    <source>
        <dbReference type="EMBL" id="GGC77505.1"/>
    </source>
</evidence>
<comment type="caution">
    <text evidence="3">The sequence shown here is derived from an EMBL/GenBank/DDBJ whole genome shotgun (WGS) entry which is preliminary data.</text>
</comment>
<feature type="region of interest" description="Disordered" evidence="1">
    <location>
        <begin position="31"/>
        <end position="89"/>
    </location>
</feature>
<organism evidence="3 4">
    <name type="scientific">Thalassobacillus devorans</name>
    <dbReference type="NCBI Taxonomy" id="279813"/>
    <lineage>
        <taxon>Bacteria</taxon>
        <taxon>Bacillati</taxon>
        <taxon>Bacillota</taxon>
        <taxon>Bacilli</taxon>
        <taxon>Bacillales</taxon>
        <taxon>Bacillaceae</taxon>
        <taxon>Thalassobacillus</taxon>
    </lineage>
</organism>
<evidence type="ECO:0000313" key="4">
    <source>
        <dbReference type="Proteomes" id="UP000619534"/>
    </source>
</evidence>
<feature type="chain" id="PRO_5045596402" evidence="2">
    <location>
        <begin position="29"/>
        <end position="212"/>
    </location>
</feature>
<evidence type="ECO:0000256" key="1">
    <source>
        <dbReference type="SAM" id="MobiDB-lite"/>
    </source>
</evidence>
<keyword evidence="4" id="KW-1185">Reference proteome</keyword>
<feature type="compositionally biased region" description="Acidic residues" evidence="1">
    <location>
        <begin position="71"/>
        <end position="89"/>
    </location>
</feature>
<dbReference type="Proteomes" id="UP000619534">
    <property type="component" value="Unassembled WGS sequence"/>
</dbReference>
<reference evidence="4" key="1">
    <citation type="journal article" date="2019" name="Int. J. Syst. Evol. Microbiol.">
        <title>The Global Catalogue of Microorganisms (GCM) 10K type strain sequencing project: providing services to taxonomists for standard genome sequencing and annotation.</title>
        <authorList>
            <consortium name="The Broad Institute Genomics Platform"/>
            <consortium name="The Broad Institute Genome Sequencing Center for Infectious Disease"/>
            <person name="Wu L."/>
            <person name="Ma J."/>
        </authorList>
    </citation>
    <scope>NUCLEOTIDE SEQUENCE [LARGE SCALE GENOMIC DNA]</scope>
    <source>
        <strain evidence="4">CCM 7282</strain>
    </source>
</reference>
<sequence>MKKLIKVFGGISLLLLLVLLLGCSAGTAEETNTDAAVDSEEESKTNNNEDSETEKSGDEDSEATSSGENTSNEESDTASGSAEEDPLADYSSEEIEYARVWLQLGELKEVDELNVRHIPSGTPLNPDDETSADYPEEVIQLAGSRLVAGSVIYSGNGDGTINVYHVPLRWDGEYPAGESFYSDLIENTKLVAVDTGNEKDIIELIEVLNIHN</sequence>
<gene>
    <name evidence="3" type="primary">ydeJ</name>
    <name evidence="3" type="ORF">GCM10007216_05030</name>
</gene>
<dbReference type="PROSITE" id="PS51257">
    <property type="entry name" value="PROKAR_LIPOPROTEIN"/>
    <property type="match status" value="1"/>
</dbReference>
<feature type="signal peptide" evidence="2">
    <location>
        <begin position="1"/>
        <end position="28"/>
    </location>
</feature>
<dbReference type="RefSeq" id="WP_062445034.1">
    <property type="nucleotide sequence ID" value="NZ_BMCJ01000001.1"/>
</dbReference>
<evidence type="ECO:0000256" key="2">
    <source>
        <dbReference type="SAM" id="SignalP"/>
    </source>
</evidence>